<protein>
    <submittedName>
        <fullName evidence="3">Uncharacterized protein</fullName>
    </submittedName>
</protein>
<accession>A0A4Y7SR12</accession>
<proteinExistence type="predicted"/>
<name>A0A4Y7SR12_COPMI</name>
<evidence type="ECO:0000313" key="4">
    <source>
        <dbReference type="Proteomes" id="UP000298030"/>
    </source>
</evidence>
<organism evidence="3 4">
    <name type="scientific">Coprinellus micaceus</name>
    <name type="common">Glistening ink-cap mushroom</name>
    <name type="synonym">Coprinus micaceus</name>
    <dbReference type="NCBI Taxonomy" id="71717"/>
    <lineage>
        <taxon>Eukaryota</taxon>
        <taxon>Fungi</taxon>
        <taxon>Dikarya</taxon>
        <taxon>Basidiomycota</taxon>
        <taxon>Agaricomycotina</taxon>
        <taxon>Agaricomycetes</taxon>
        <taxon>Agaricomycetidae</taxon>
        <taxon>Agaricales</taxon>
        <taxon>Agaricineae</taxon>
        <taxon>Psathyrellaceae</taxon>
        <taxon>Coprinellus</taxon>
    </lineage>
</organism>
<reference evidence="3 4" key="1">
    <citation type="journal article" date="2019" name="Nat. Ecol. Evol.">
        <title>Megaphylogeny resolves global patterns of mushroom evolution.</title>
        <authorList>
            <person name="Varga T."/>
            <person name="Krizsan K."/>
            <person name="Foldi C."/>
            <person name="Dima B."/>
            <person name="Sanchez-Garcia M."/>
            <person name="Sanchez-Ramirez S."/>
            <person name="Szollosi G.J."/>
            <person name="Szarkandi J.G."/>
            <person name="Papp V."/>
            <person name="Albert L."/>
            <person name="Andreopoulos W."/>
            <person name="Angelini C."/>
            <person name="Antonin V."/>
            <person name="Barry K.W."/>
            <person name="Bougher N.L."/>
            <person name="Buchanan P."/>
            <person name="Buyck B."/>
            <person name="Bense V."/>
            <person name="Catcheside P."/>
            <person name="Chovatia M."/>
            <person name="Cooper J."/>
            <person name="Damon W."/>
            <person name="Desjardin D."/>
            <person name="Finy P."/>
            <person name="Geml J."/>
            <person name="Haridas S."/>
            <person name="Hughes K."/>
            <person name="Justo A."/>
            <person name="Karasinski D."/>
            <person name="Kautmanova I."/>
            <person name="Kiss B."/>
            <person name="Kocsube S."/>
            <person name="Kotiranta H."/>
            <person name="LaButti K.M."/>
            <person name="Lechner B.E."/>
            <person name="Liimatainen K."/>
            <person name="Lipzen A."/>
            <person name="Lukacs Z."/>
            <person name="Mihaltcheva S."/>
            <person name="Morgado L.N."/>
            <person name="Niskanen T."/>
            <person name="Noordeloos M.E."/>
            <person name="Ohm R.A."/>
            <person name="Ortiz-Santana B."/>
            <person name="Ovrebo C."/>
            <person name="Racz N."/>
            <person name="Riley R."/>
            <person name="Savchenko A."/>
            <person name="Shiryaev A."/>
            <person name="Soop K."/>
            <person name="Spirin V."/>
            <person name="Szebenyi C."/>
            <person name="Tomsovsky M."/>
            <person name="Tulloss R.E."/>
            <person name="Uehling J."/>
            <person name="Grigoriev I.V."/>
            <person name="Vagvolgyi C."/>
            <person name="Papp T."/>
            <person name="Martin F.M."/>
            <person name="Miettinen O."/>
            <person name="Hibbett D.S."/>
            <person name="Nagy L.G."/>
        </authorList>
    </citation>
    <scope>NUCLEOTIDE SEQUENCE [LARGE SCALE GENOMIC DNA]</scope>
    <source>
        <strain evidence="3 4">FP101781</strain>
    </source>
</reference>
<feature type="region of interest" description="Disordered" evidence="1">
    <location>
        <begin position="1"/>
        <end position="30"/>
    </location>
</feature>
<comment type="caution">
    <text evidence="3">The sequence shown here is derived from an EMBL/GenBank/DDBJ whole genome shotgun (WGS) entry which is preliminary data.</text>
</comment>
<keyword evidence="4" id="KW-1185">Reference proteome</keyword>
<feature type="region of interest" description="Disordered" evidence="1">
    <location>
        <begin position="249"/>
        <end position="285"/>
    </location>
</feature>
<evidence type="ECO:0000313" key="3">
    <source>
        <dbReference type="EMBL" id="TEB24074.1"/>
    </source>
</evidence>
<dbReference type="EMBL" id="QPFP01000071">
    <property type="protein sequence ID" value="TEB24074.1"/>
    <property type="molecule type" value="Genomic_DNA"/>
</dbReference>
<dbReference type="Proteomes" id="UP000298030">
    <property type="component" value="Unassembled WGS sequence"/>
</dbReference>
<feature type="compositionally biased region" description="Polar residues" evidence="1">
    <location>
        <begin position="271"/>
        <end position="285"/>
    </location>
</feature>
<evidence type="ECO:0000313" key="2">
    <source>
        <dbReference type="EMBL" id="TEB15356.1"/>
    </source>
</evidence>
<dbReference type="EMBL" id="QPFP01000359">
    <property type="protein sequence ID" value="TEB15356.1"/>
    <property type="molecule type" value="Genomic_DNA"/>
</dbReference>
<evidence type="ECO:0000256" key="1">
    <source>
        <dbReference type="SAM" id="MobiDB-lite"/>
    </source>
</evidence>
<dbReference type="AlphaFoldDB" id="A0A4Y7SR12"/>
<feature type="region of interest" description="Disordered" evidence="1">
    <location>
        <begin position="117"/>
        <end position="145"/>
    </location>
</feature>
<sequence length="415" mass="45293">MSQNPGLPADRPLETIPPRMVSTPSSMDDLTEQAQEFERYILKHRRDATLEGVLSTALVGQPSFEVACKRLGEPQGKLPALKRLRADLANGRPFAAYMEWLEKKVVVKKPALAPQQLAPAKPVSDRPPALKSTPGPRSKRRRRKVTGKAITVGVVHSPLKAKGVGVRVPRKNVAQVAVQLAQTRSNPGTYFVPPIEHACDYCVSQGLSYKCLYPNSKAPVCIICKARKRPCVCNERRALLGLEPKEEVHGSKLRSARGGDGEGTGYPGDDLTNQASLGPPQTNSGASVPSLCAAIDAQDTALQAELEQVASRLRSVQDIISAIDGSDVIRALTPLIGADVNEQATLDLHSFFRRLGPLPRRDRQCEPFKQLIERFVNLTNDQLARHLEFTNAVTNLLSVLTESGDLINRFAECLL</sequence>
<gene>
    <name evidence="3" type="ORF">FA13DRAFT_1797609</name>
    <name evidence="2" type="ORF">FA13DRAFT_1805061</name>
</gene>